<dbReference type="GO" id="GO:0032259">
    <property type="term" value="P:methylation"/>
    <property type="evidence" value="ECO:0007669"/>
    <property type="project" value="UniProtKB-KW"/>
</dbReference>
<dbReference type="Gene3D" id="3.60.10.10">
    <property type="entry name" value="Endonuclease/exonuclease/phosphatase"/>
    <property type="match status" value="1"/>
</dbReference>
<evidence type="ECO:0000313" key="6">
    <source>
        <dbReference type="Proteomes" id="UP001642464"/>
    </source>
</evidence>
<dbReference type="InterPro" id="IPR036691">
    <property type="entry name" value="Endo/exonu/phosph_ase_sf"/>
</dbReference>
<dbReference type="Gene3D" id="3.40.50.150">
    <property type="entry name" value="Vaccinia Virus protein VP39"/>
    <property type="match status" value="1"/>
</dbReference>
<keyword evidence="6" id="KW-1185">Reference proteome</keyword>
<sequence>MTVAATALGLRNVACMDHSPLAIAACRRNHEGAAIQGDICNPEDLAKLFVVMQGNSMGLMCGFPCPPFSVMGDQKAFRDSRSEVFIAALNAAFLYNSAYVILECTPTTGQYREVQDLLGSFAQAMNFESRQQILRLSDVWPCQRTRWWCILVPASAAHHISILPSLPKFPHLQTIGDIMPSWPLWSRSDEEALSWTQEETDFYASTLILENHELRQSGTCPTLLHSLGHHLFACPCGCRHQGLSHERLLRDGVALSMLPSTFSANHYRHLHPCEAGFLCSLPADFIFNLTQPRSDLPLIGQLAAPLQTIWVLFHALRPLQLHGLGSWQINFDNPNEVLLSYINTNLELRKQLWPTCEHRHQQEVHFEESDTSFSLLVEPMTSVQHFLNAHQQLLGWAHRTTLYRDGVPQLPNALLRGGAYQIVVSRPKHTRPAPTNLISVKLHDGVTAYEFHGPAGTRLSTVLETLGFHYKPGIEFCNLFRSFRWGDALWQNEQGEVRGLGIDVPSASGVHHFEVYEELHQILQVLPISTREAIQVVPHHIVQLILKRPASFASKLLINEHNGPFSWLVFPLLLQSHWSLLIWDFELLEFWYYDGLRDFHLDSVMQVVSLITTTFNLASSRLHQSNPVEQHGGDHCAAILLHNLGIHFDLWQPMTDAALRQWATSLQAQEELRGCGQTEQSQTHAWLCKFLTTKGVPEADAPARATLALKKLGQAPVAKAISQANPWAALKQLANSQQRPFQWIQHDELMNHIQKRAKEHYGAAPRSSNKPSKKRAEPAPPVSPSALVLAPKAFVDEHDQELAQLPIDKVTPESNGIILGTVEQAAHFLKGQKTISINSLAMLTTTEIPSAVHGKLTVQHMVWPALLADSAAPILVRGSCIQLGDHAVKKVLGPAPSPASFVPELFKLQVYQDQWPLAWSDFTLRPLKALVQHFDCLQFCDGSTCNNASSRKRFHPAVEEEIDMVILDAFGWKWSDATGATANSKKAASFGIMVRVPPSAAPALLAISATDGLYTEMREPLSKGPSTKYAVIWIKGDLQQAIHLKCQTAKALHVVRSHQRYGLRCLAADQETVHKLVLPKLPFVAGSNALQFEVGPWPYGSTKQSIAQSLQAAGWAARPLRPTHGTPEGRYWLIGAETAFTSPILQLGSASLIITPIAAIKSRAPQPIIGSLQTLQRLQFPQGEDPLQVRDPWASALPAAPTASAQPAASKLEEISQQLHTSVAEQVREQLRSFSDSCMDTDDSRLSQMEASISELQAQSSQFAGWFNEAGERTQSLSKQVASQESQISDLTVKVTRADQRTEQLHNTVGKLRQDFQSDLEASMARQLESMEWRPCRQFLWLFLLWGGFRLGEASNPGPGASSCSSSSLVTSVENWGIPGIGHTEVLHSDVSTVDESVDSASCLVVGTANPSGINGKALAFASLPWGIWNVAETQASYPVFARFQRELHWMSQHKLHCKHGHYAPLRPHSDFAGAWTGVAQIAPGPIHPVPMQWQGASYQSGRITLSHFSLQEHSILGACVYAPPSGPTYRQAKKLSSQLLEQITAELVLSSSGPRFIAGDFNCDTGDLQTFATWRLAGWEEIQHLAEQRFSTPRSPTSKGRAIRDHLWISPELQQWLCSVTVDSDHFADHSILYGCFRLPSSSWWQQHWPMPSMLPWQHLHPDQLPITSAHRWNSDDMTASFAQWSKSTESALKASATIDIPSTCWGRGQTLSTRARPVQLVPVRPGRHGDLQPKCGFLNRAVHLWCRQLRRLQAYCQRAKSPTNWRLQLDQQATWRAIIQAHGFRDGFRQWWLRRPLQHIGLPSFFPEWPPPLSLALLLLHDFEANFRQFESWHFRRRQDLIQARHLQHNQVLTKQLKQGDFTPMTSLIHEQKAQVLRIDPDHAVQLSSPLQLHLGQQFTLNQEVVDVTPLANGGYKIDGDLLPAPGQTIVARSTCRTFQAMEKELVNHWTPIWQKHAGLALSHWNRILAFALRFMPQRPPLHFQWNTSQFAYLAQHFRKRCTRGPDAWSREDIAQLPTHLQADLVNMYQTIQEGANWPQQLVTGFVIPIRKIPEAEMAKHYRPIVLISFLYRLWATGLCRAYLPYLAQIIPPLVFGYVPGRRAEDIWYLLQVLIQSSFSRGSDLLGYNADLVKCFNTLPRQPILILLQLMGFPADCASAWKRALQQLERRFRIANHTGDPVSSCTGFPEGDPVSCIAMLAFNMALDTYLQIYSPTVACPVFVDNIQLVADRLGSLCHGINILQVFMDAWDIQLDPGKCYAWATSADDRHALRSFGYSTRLAAKDLGAQMVYSKVSRTQVAQGRIAAASEHWQILRASSAPRWAKLLAIRTITWPKILHGVANRLLPLTATDHLRSAAMRALGWDRAGASPHIRWSLMQVPLMDPEFQQLWQVLSTFWPMVHQFPLILDLWLQSRCHPGFQSQGPLHVVEQCLGYLDWHIDAQLYLWIQHLRLSFWTLSLESLQILLQHSWRQIVCRKVRHRKDFAGFSSINWEASFRALVYPQMDAAELLATVQDGTFFTSQAKAHFDGEHSGLCCTCQVPDTVTHRALHCPDYQHVRLRYPAEVRLWPQRSVAFTHHGLHPANPLQWDYWGALLSLPDRREEFLDLKVWSDHTFIFTDGSCSSPRTPSKALAAWAVTTMEPPRTLAQGPVPGLVQSIDVAETMAVHAAFLWVLRTGGSATIFTDSQYAFDNFRYLQTHDDVPARWKHQVLWQQAHLTVKQIDPGRITLQKISSHLSAEECASPSEDWTRLGNDFVDQIAKWQNQMRPPDFQQIYQAFCLEEDRARNATRSQQLFLMELAQTSLNRPTESYDPEVETLNELSADLEANDASLAAQFGPEVLSHQISLGKFSARQVGDLVSWLTAVDLTSPHKCRVTLLELVVGFALDGYRMPFTEHQAGGFFLDSREVPCGVLIRPTLATELATFSDLFSLVTEHFQLSLDNGLKACPHLRVSLVTHGRSTTEPPCAVRLRRPRVNKIKHIGKATLEIAQSPITLRLADTWSDQGDQGPRSLHTAISFVA</sequence>
<feature type="region of interest" description="Disordered" evidence="3">
    <location>
        <begin position="759"/>
        <end position="782"/>
    </location>
</feature>
<evidence type="ECO:0000256" key="1">
    <source>
        <dbReference type="ARBA" id="ARBA00022603"/>
    </source>
</evidence>
<name>A0ABP0K694_9DINO</name>
<gene>
    <name evidence="5" type="ORF">SCF082_LOCUS15639</name>
</gene>
<evidence type="ECO:0000256" key="3">
    <source>
        <dbReference type="SAM" id="MobiDB-lite"/>
    </source>
</evidence>
<keyword evidence="2" id="KW-0808">Transferase</keyword>
<dbReference type="SUPFAM" id="SSF53098">
    <property type="entry name" value="Ribonuclease H-like"/>
    <property type="match status" value="1"/>
</dbReference>
<dbReference type="SUPFAM" id="SSF53335">
    <property type="entry name" value="S-adenosyl-L-methionine-dependent methyltransferases"/>
    <property type="match status" value="1"/>
</dbReference>
<dbReference type="InterPro" id="IPR001525">
    <property type="entry name" value="C5_MeTfrase"/>
</dbReference>
<dbReference type="Pfam" id="PF00075">
    <property type="entry name" value="RNase_H"/>
    <property type="match status" value="1"/>
</dbReference>
<dbReference type="InterPro" id="IPR002156">
    <property type="entry name" value="RNaseH_domain"/>
</dbReference>
<evidence type="ECO:0000256" key="2">
    <source>
        <dbReference type="ARBA" id="ARBA00022679"/>
    </source>
</evidence>
<reference evidence="5 6" key="1">
    <citation type="submission" date="2024-02" db="EMBL/GenBank/DDBJ databases">
        <authorList>
            <person name="Chen Y."/>
            <person name="Shah S."/>
            <person name="Dougan E. K."/>
            <person name="Thang M."/>
            <person name="Chan C."/>
        </authorList>
    </citation>
    <scope>NUCLEOTIDE SEQUENCE [LARGE SCALE GENOMIC DNA]</scope>
</reference>
<dbReference type="SUPFAM" id="SSF56219">
    <property type="entry name" value="DNase I-like"/>
    <property type="match status" value="1"/>
</dbReference>
<evidence type="ECO:0000313" key="5">
    <source>
        <dbReference type="EMBL" id="CAK9022082.1"/>
    </source>
</evidence>
<dbReference type="EMBL" id="CAXAMM010010002">
    <property type="protein sequence ID" value="CAK9022082.1"/>
    <property type="molecule type" value="Genomic_DNA"/>
</dbReference>
<accession>A0ABP0K694</accession>
<dbReference type="Pfam" id="PF00145">
    <property type="entry name" value="DNA_methylase"/>
    <property type="match status" value="1"/>
</dbReference>
<dbReference type="Gene3D" id="3.30.420.10">
    <property type="entry name" value="Ribonuclease H-like superfamily/Ribonuclease H"/>
    <property type="match status" value="1"/>
</dbReference>
<keyword evidence="1 5" id="KW-0489">Methyltransferase</keyword>
<dbReference type="InterPro" id="IPR036397">
    <property type="entry name" value="RNaseH_sf"/>
</dbReference>
<protein>
    <submittedName>
        <fullName evidence="5">Modification methylase Eco47II</fullName>
    </submittedName>
</protein>
<dbReference type="GO" id="GO:0008168">
    <property type="term" value="F:methyltransferase activity"/>
    <property type="evidence" value="ECO:0007669"/>
    <property type="project" value="UniProtKB-KW"/>
</dbReference>
<dbReference type="PROSITE" id="PS50879">
    <property type="entry name" value="RNASE_H_1"/>
    <property type="match status" value="1"/>
</dbReference>
<dbReference type="Proteomes" id="UP001642464">
    <property type="component" value="Unassembled WGS sequence"/>
</dbReference>
<proteinExistence type="predicted"/>
<feature type="domain" description="RNase H type-1" evidence="4">
    <location>
        <begin position="2613"/>
        <end position="2768"/>
    </location>
</feature>
<comment type="caution">
    <text evidence="5">The sequence shown here is derived from an EMBL/GenBank/DDBJ whole genome shotgun (WGS) entry which is preliminary data.</text>
</comment>
<organism evidence="5 6">
    <name type="scientific">Durusdinium trenchii</name>
    <dbReference type="NCBI Taxonomy" id="1381693"/>
    <lineage>
        <taxon>Eukaryota</taxon>
        <taxon>Sar</taxon>
        <taxon>Alveolata</taxon>
        <taxon>Dinophyceae</taxon>
        <taxon>Suessiales</taxon>
        <taxon>Symbiodiniaceae</taxon>
        <taxon>Durusdinium</taxon>
    </lineage>
</organism>
<dbReference type="InterPro" id="IPR012337">
    <property type="entry name" value="RNaseH-like_sf"/>
</dbReference>
<dbReference type="InterPro" id="IPR000477">
    <property type="entry name" value="RT_dom"/>
</dbReference>
<evidence type="ECO:0000259" key="4">
    <source>
        <dbReference type="PROSITE" id="PS50879"/>
    </source>
</evidence>
<dbReference type="Pfam" id="PF00078">
    <property type="entry name" value="RVT_1"/>
    <property type="match status" value="1"/>
</dbReference>
<dbReference type="InterPro" id="IPR029063">
    <property type="entry name" value="SAM-dependent_MTases_sf"/>
</dbReference>